<protein>
    <submittedName>
        <fullName evidence="1">Uncharacterized protein</fullName>
    </submittedName>
</protein>
<accession>A0AA87SXC0</accession>
<dbReference type="Proteomes" id="UP000001343">
    <property type="component" value="Unassembled WGS sequence"/>
</dbReference>
<sequence>MSPKFSESFWKGYFKILKPWLKIYFSKEDNFSRILTRTDLESPVSSVFLAKYLSEQRL</sequence>
<evidence type="ECO:0000313" key="1">
    <source>
        <dbReference type="EMBL" id="EKS00036.1"/>
    </source>
</evidence>
<dbReference type="EMBL" id="AKWM02000040">
    <property type="protein sequence ID" value="EKS00036.1"/>
    <property type="molecule type" value="Genomic_DNA"/>
</dbReference>
<evidence type="ECO:0000313" key="2">
    <source>
        <dbReference type="Proteomes" id="UP000001343"/>
    </source>
</evidence>
<name>A0AA87SXC0_9LEPT</name>
<organism evidence="1 2">
    <name type="scientific">Leptospira mayottensis 200901122</name>
    <dbReference type="NCBI Taxonomy" id="1193010"/>
    <lineage>
        <taxon>Bacteria</taxon>
        <taxon>Pseudomonadati</taxon>
        <taxon>Spirochaetota</taxon>
        <taxon>Spirochaetia</taxon>
        <taxon>Leptospirales</taxon>
        <taxon>Leptospiraceae</taxon>
        <taxon>Leptospira</taxon>
    </lineage>
</organism>
<gene>
    <name evidence="1" type="ORF">LEP1GSC125_3511</name>
</gene>
<dbReference type="AlphaFoldDB" id="A0AA87SXC0"/>
<proteinExistence type="predicted"/>
<reference evidence="1 2" key="1">
    <citation type="journal article" date="2014" name="Int. J. Syst. Evol. Microbiol.">
        <title>Leptospira mayottensis sp. nov., a pathogenic species of the genus Leptospira isolated from humans.</title>
        <authorList>
            <person name="Bourhy P."/>
            <person name="Collet L."/>
            <person name="Brisse S."/>
            <person name="Picardeau M."/>
        </authorList>
    </citation>
    <scope>NUCLEOTIDE SEQUENCE [LARGE SCALE GENOMIC DNA]</scope>
    <source>
        <strain evidence="1 2">200901122</strain>
    </source>
</reference>
<comment type="caution">
    <text evidence="1">The sequence shown here is derived from an EMBL/GenBank/DDBJ whole genome shotgun (WGS) entry which is preliminary data.</text>
</comment>